<feature type="transmembrane region" description="Helical" evidence="1">
    <location>
        <begin position="85"/>
        <end position="104"/>
    </location>
</feature>
<feature type="transmembrane region" description="Helical" evidence="1">
    <location>
        <begin position="125"/>
        <end position="145"/>
    </location>
</feature>
<feature type="transmembrane region" description="Helical" evidence="1">
    <location>
        <begin position="151"/>
        <end position="172"/>
    </location>
</feature>
<accession>A0ABS1WH68</accession>
<keyword evidence="1" id="KW-1133">Transmembrane helix</keyword>
<keyword evidence="1" id="KW-0472">Membrane</keyword>
<dbReference type="Pfam" id="PF22827">
    <property type="entry name" value="GldL_N"/>
    <property type="match status" value="2"/>
</dbReference>
<dbReference type="EMBL" id="JAEMEF010000001">
    <property type="protein sequence ID" value="MBL7558474.1"/>
    <property type="molecule type" value="Genomic_DNA"/>
</dbReference>
<gene>
    <name evidence="3" type="ORF">JAO71_01560</name>
</gene>
<comment type="caution">
    <text evidence="3">The sequence shown here is derived from an EMBL/GenBank/DDBJ whole genome shotgun (WGS) entry which is preliminary data.</text>
</comment>
<feature type="domain" description="Gliding motility protein GldL-like N-terminal" evidence="2">
    <location>
        <begin position="137"/>
        <end position="167"/>
    </location>
</feature>
<organism evidence="3 4">
    <name type="scientific">Olleya sediminilitoris</name>
    <dbReference type="NCBI Taxonomy" id="2795739"/>
    <lineage>
        <taxon>Bacteria</taxon>
        <taxon>Pseudomonadati</taxon>
        <taxon>Bacteroidota</taxon>
        <taxon>Flavobacteriia</taxon>
        <taxon>Flavobacteriales</taxon>
        <taxon>Flavobacteriaceae</taxon>
    </lineage>
</organism>
<evidence type="ECO:0000313" key="3">
    <source>
        <dbReference type="EMBL" id="MBL7558474.1"/>
    </source>
</evidence>
<keyword evidence="4" id="KW-1185">Reference proteome</keyword>
<proteinExistence type="predicted"/>
<evidence type="ECO:0000259" key="2">
    <source>
        <dbReference type="Pfam" id="PF22827"/>
    </source>
</evidence>
<dbReference type="Proteomes" id="UP000605013">
    <property type="component" value="Unassembled WGS sequence"/>
</dbReference>
<feature type="domain" description="Gliding motility protein GldL-like N-terminal" evidence="2">
    <location>
        <begin position="18"/>
        <end position="60"/>
    </location>
</feature>
<protein>
    <recommendedName>
        <fullName evidence="2">Gliding motility protein GldL-like N-terminal domain-containing protein</fullName>
    </recommendedName>
</protein>
<reference evidence="3 4" key="1">
    <citation type="submission" date="2020-12" db="EMBL/GenBank/DDBJ databases">
        <title>Olleya sediminilitoris sp. nov., isolated from a tidal flat.</title>
        <authorList>
            <person name="Park S."/>
            <person name="Yoon J.-H."/>
        </authorList>
    </citation>
    <scope>NUCLEOTIDE SEQUENCE [LARGE SCALE GENOMIC DNA]</scope>
    <source>
        <strain evidence="3 4">YSTF-M6</strain>
    </source>
</reference>
<keyword evidence="1" id="KW-0812">Transmembrane</keyword>
<dbReference type="InterPro" id="IPR055087">
    <property type="entry name" value="GldL-like_N"/>
</dbReference>
<evidence type="ECO:0000256" key="1">
    <source>
        <dbReference type="SAM" id="Phobius"/>
    </source>
</evidence>
<evidence type="ECO:0000313" key="4">
    <source>
        <dbReference type="Proteomes" id="UP000605013"/>
    </source>
</evidence>
<sequence length="174" mass="20461">MSTIRFKKLNLPLRICVSILLLGGLFKIMHWPNSSYLLLIAICSIMVLYPIRFFLKKEKETMDYIKLGIILLWCLSYFTRVMHVYQFPILLNIALLLLFGWWFINEGTAYFTNQNLKLNGIYKTVYVTVTVIIFGCILFGCLFKIQHWPYGNLLFTIGIFLASIFIIVDHFLRK</sequence>
<feature type="transmembrane region" description="Helical" evidence="1">
    <location>
        <begin position="12"/>
        <end position="30"/>
    </location>
</feature>
<feature type="transmembrane region" description="Helical" evidence="1">
    <location>
        <begin position="36"/>
        <end position="55"/>
    </location>
</feature>
<dbReference type="RefSeq" id="WP_162874883.1">
    <property type="nucleotide sequence ID" value="NZ_JAEMEF010000001.1"/>
</dbReference>
<name>A0ABS1WH68_9FLAO</name>